<name>A0A540KG51_MALBA</name>
<keyword evidence="2" id="KW-0863">Zinc-finger</keyword>
<sequence length="103" mass="11261">MAMQKQVDKMQLRKYYRNLWHTDWMGTVTADCPFIVSPRAAITIASGSNFKAPAAPPQPPPCATASRVRYRKCLKNHAASSGGHVFDGCGEFMSGGDEDTLDP</sequence>
<dbReference type="STRING" id="106549.A0A540KG51"/>
<keyword evidence="3" id="KW-0862">Zinc</keyword>
<keyword evidence="1" id="KW-0479">Metal-binding</keyword>
<dbReference type="EMBL" id="VIEB01001320">
    <property type="protein sequence ID" value="TQD73203.1"/>
    <property type="molecule type" value="Genomic_DNA"/>
</dbReference>
<proteinExistence type="predicted"/>
<dbReference type="GO" id="GO:0005634">
    <property type="term" value="C:nucleus"/>
    <property type="evidence" value="ECO:0007669"/>
    <property type="project" value="TreeGrafter"/>
</dbReference>
<protein>
    <recommendedName>
        <fullName evidence="4">ZF-HD dimerization-type domain-containing protein</fullName>
    </recommendedName>
</protein>
<evidence type="ECO:0000256" key="2">
    <source>
        <dbReference type="ARBA" id="ARBA00022771"/>
    </source>
</evidence>
<reference evidence="5 6" key="1">
    <citation type="journal article" date="2019" name="G3 (Bethesda)">
        <title>Sequencing of a Wild Apple (Malus baccata) Genome Unravels the Differences Between Cultivated and Wild Apple Species Regarding Disease Resistance and Cold Tolerance.</title>
        <authorList>
            <person name="Chen X."/>
        </authorList>
    </citation>
    <scope>NUCLEOTIDE SEQUENCE [LARGE SCALE GENOMIC DNA]</scope>
    <source>
        <strain evidence="6">cv. Shandingzi</strain>
        <tissue evidence="5">Leaves</tissue>
    </source>
</reference>
<dbReference type="GO" id="GO:0008270">
    <property type="term" value="F:zinc ion binding"/>
    <property type="evidence" value="ECO:0007669"/>
    <property type="project" value="UniProtKB-KW"/>
</dbReference>
<accession>A0A540KG51</accession>
<evidence type="ECO:0000313" key="6">
    <source>
        <dbReference type="Proteomes" id="UP000315295"/>
    </source>
</evidence>
<dbReference type="PROSITE" id="PS51523">
    <property type="entry name" value="ZF_HD_DIMER"/>
    <property type="match status" value="1"/>
</dbReference>
<dbReference type="GO" id="GO:0050793">
    <property type="term" value="P:regulation of developmental process"/>
    <property type="evidence" value="ECO:0007669"/>
    <property type="project" value="TreeGrafter"/>
</dbReference>
<dbReference type="GO" id="GO:0000976">
    <property type="term" value="F:transcription cis-regulatory region binding"/>
    <property type="evidence" value="ECO:0007669"/>
    <property type="project" value="TreeGrafter"/>
</dbReference>
<dbReference type="GO" id="GO:0003700">
    <property type="term" value="F:DNA-binding transcription factor activity"/>
    <property type="evidence" value="ECO:0007669"/>
    <property type="project" value="TreeGrafter"/>
</dbReference>
<dbReference type="Pfam" id="PF04770">
    <property type="entry name" value="ZF-HD_dimer"/>
    <property type="match status" value="1"/>
</dbReference>
<dbReference type="PANTHER" id="PTHR31948:SF60">
    <property type="entry name" value="ZINC-FINGER HOMEODOMAIN PROTEIN 5"/>
    <property type="match status" value="1"/>
</dbReference>
<dbReference type="Proteomes" id="UP000315295">
    <property type="component" value="Unassembled WGS sequence"/>
</dbReference>
<dbReference type="AlphaFoldDB" id="A0A540KG51"/>
<evidence type="ECO:0000256" key="1">
    <source>
        <dbReference type="ARBA" id="ARBA00022723"/>
    </source>
</evidence>
<dbReference type="NCBIfam" id="TIGR01566">
    <property type="entry name" value="ZF_HD_prot_N"/>
    <property type="match status" value="1"/>
</dbReference>
<dbReference type="PANTHER" id="PTHR31948">
    <property type="entry name" value="ZINC-FINGER HOMEODOMAIN PROTEIN 2"/>
    <property type="match status" value="1"/>
</dbReference>
<comment type="caution">
    <text evidence="5">The sequence shown here is derived from an EMBL/GenBank/DDBJ whole genome shotgun (WGS) entry which is preliminary data.</text>
</comment>
<gene>
    <name evidence="5" type="ORF">C1H46_041258</name>
</gene>
<evidence type="ECO:0000259" key="4">
    <source>
        <dbReference type="PROSITE" id="PS51523"/>
    </source>
</evidence>
<organism evidence="5 6">
    <name type="scientific">Malus baccata</name>
    <name type="common">Siberian crab apple</name>
    <name type="synonym">Pyrus baccata</name>
    <dbReference type="NCBI Taxonomy" id="106549"/>
    <lineage>
        <taxon>Eukaryota</taxon>
        <taxon>Viridiplantae</taxon>
        <taxon>Streptophyta</taxon>
        <taxon>Embryophyta</taxon>
        <taxon>Tracheophyta</taxon>
        <taxon>Spermatophyta</taxon>
        <taxon>Magnoliopsida</taxon>
        <taxon>eudicotyledons</taxon>
        <taxon>Gunneridae</taxon>
        <taxon>Pentapetalae</taxon>
        <taxon>rosids</taxon>
        <taxon>fabids</taxon>
        <taxon>Rosales</taxon>
        <taxon>Rosaceae</taxon>
        <taxon>Amygdaloideae</taxon>
        <taxon>Maleae</taxon>
        <taxon>Malus</taxon>
    </lineage>
</organism>
<keyword evidence="6" id="KW-1185">Reference proteome</keyword>
<evidence type="ECO:0000256" key="3">
    <source>
        <dbReference type="ARBA" id="ARBA00022833"/>
    </source>
</evidence>
<dbReference type="InterPro" id="IPR006456">
    <property type="entry name" value="ZF_HD_homeobox_Cys/His_dimer"/>
</dbReference>
<feature type="domain" description="ZF-HD dimerization-type" evidence="4">
    <location>
        <begin position="70"/>
        <end position="103"/>
    </location>
</feature>
<evidence type="ECO:0000313" key="5">
    <source>
        <dbReference type="EMBL" id="TQD73203.1"/>
    </source>
</evidence>